<dbReference type="AlphaFoldDB" id="A0A7X0SGQ8"/>
<gene>
    <name evidence="2" type="ORF">H7C18_01470</name>
</gene>
<organism evidence="2 3">
    <name type="scientific">Cohnella zeiphila</name>
    <dbReference type="NCBI Taxonomy" id="2761120"/>
    <lineage>
        <taxon>Bacteria</taxon>
        <taxon>Bacillati</taxon>
        <taxon>Bacillota</taxon>
        <taxon>Bacilli</taxon>
        <taxon>Bacillales</taxon>
        <taxon>Paenibacillaceae</taxon>
        <taxon>Cohnella</taxon>
    </lineage>
</organism>
<dbReference type="RefSeq" id="WP_185127242.1">
    <property type="nucleotide sequence ID" value="NZ_JACJVO010000002.1"/>
</dbReference>
<proteinExistence type="predicted"/>
<dbReference type="EMBL" id="JACJVO010000002">
    <property type="protein sequence ID" value="MBB6729566.1"/>
    <property type="molecule type" value="Genomic_DNA"/>
</dbReference>
<evidence type="ECO:0000256" key="1">
    <source>
        <dbReference type="SAM" id="Phobius"/>
    </source>
</evidence>
<keyword evidence="1" id="KW-0472">Membrane</keyword>
<keyword evidence="1" id="KW-1133">Transmembrane helix</keyword>
<comment type="caution">
    <text evidence="2">The sequence shown here is derived from an EMBL/GenBank/DDBJ whole genome shotgun (WGS) entry which is preliminary data.</text>
</comment>
<keyword evidence="3" id="KW-1185">Reference proteome</keyword>
<reference evidence="2 3" key="1">
    <citation type="submission" date="2020-08" db="EMBL/GenBank/DDBJ databases">
        <title>Cohnella phylogeny.</title>
        <authorList>
            <person name="Dunlap C."/>
        </authorList>
    </citation>
    <scope>NUCLEOTIDE SEQUENCE [LARGE SCALE GENOMIC DNA]</scope>
    <source>
        <strain evidence="2 3">CBP 2801</strain>
    </source>
</reference>
<evidence type="ECO:0000313" key="2">
    <source>
        <dbReference type="EMBL" id="MBB6729566.1"/>
    </source>
</evidence>
<keyword evidence="1" id="KW-0812">Transmembrane</keyword>
<feature type="transmembrane region" description="Helical" evidence="1">
    <location>
        <begin position="6"/>
        <end position="30"/>
    </location>
</feature>
<protein>
    <submittedName>
        <fullName evidence="2">Uncharacterized protein</fullName>
    </submittedName>
</protein>
<evidence type="ECO:0000313" key="3">
    <source>
        <dbReference type="Proteomes" id="UP000564644"/>
    </source>
</evidence>
<accession>A0A7X0SGQ8</accession>
<name>A0A7X0SGQ8_9BACL</name>
<dbReference type="Proteomes" id="UP000564644">
    <property type="component" value="Unassembled WGS sequence"/>
</dbReference>
<sequence length="67" mass="7717">MENSPAILVLWLIGLFGLIGFVMAAVVRLVRHDTLEYDREFLWRWNSREGDKGGKKEIKQGSEGKRV</sequence>